<organism evidence="1 2">
    <name type="scientific">Natrinema altunense (strain JCM 12890 / CGMCC 1.3731 / AJ2)</name>
    <dbReference type="NCBI Taxonomy" id="1227494"/>
    <lineage>
        <taxon>Archaea</taxon>
        <taxon>Methanobacteriati</taxon>
        <taxon>Methanobacteriota</taxon>
        <taxon>Stenosarchaea group</taxon>
        <taxon>Halobacteria</taxon>
        <taxon>Halobacteriales</taxon>
        <taxon>Natrialbaceae</taxon>
        <taxon>Natrinema</taxon>
    </lineage>
</organism>
<dbReference type="SUPFAM" id="SSF48371">
    <property type="entry name" value="ARM repeat"/>
    <property type="match status" value="1"/>
</dbReference>
<dbReference type="EMBL" id="AOIK01000002">
    <property type="protein sequence ID" value="ELY91971.1"/>
    <property type="molecule type" value="Genomic_DNA"/>
</dbReference>
<protein>
    <recommendedName>
        <fullName evidence="3">HEAT repeat domain-containing protein</fullName>
    </recommendedName>
</protein>
<name>M0A0W5_NATA2</name>
<dbReference type="AlphaFoldDB" id="M0A0W5"/>
<dbReference type="PATRIC" id="fig|1227494.3.peg.89"/>
<sequence>MTGDGDRLAALRRDIRTDPASVAVESLLPRSDADAAELHDLRDLLQELARAHPQPDTLVQSVLDGVVEHESANRRHLLTFLLRAVRVRPQPVAPTLCDGLADDRPAVRLAAAEVLAFTVADCWGLYRPAIPALLALLSDDDPRMRAAAAATLASLARPYPNAVVPGVSDAIAMLDQPVVSTEGFAFKAHQPAGRALELLAALARPRPKAVRAGVPLATTLLREDDMFVEPAVTFLRAIARSRPDALEPMPWLLERAADLDGECRVAVLDLARFVGVFDGPADPVEQGERVSRDVQGTQADRKYLESLDDDPLSSSDVERVLSLLRAADVNVRRQAARALFEPRTSKDAATIHAHAGDFLALVDEPDDSTRTTLTAVLRPVVAQYAPDWLPALLDIARTGSPAERRFVASLLSVVAGTYPSGVRGHLGAVLELADRASETTVSITTGWTLFHVATAHPDVIRPASDTVLDLGGNSRGVAAKTIVECLSAYPEDVDVFAPTLRQACQEVAAELDDPATEGIVDPAISPFDPDAFATPAGLCRILKAICLIASLQPAAVEPVRSALAHIVAYDPGVNDELDRARMLATSTLAELDRTPSSDQN</sequence>
<accession>M0A0W5</accession>
<evidence type="ECO:0008006" key="3">
    <source>
        <dbReference type="Google" id="ProtNLM"/>
    </source>
</evidence>
<proteinExistence type="predicted"/>
<evidence type="ECO:0000313" key="2">
    <source>
        <dbReference type="Proteomes" id="UP000011511"/>
    </source>
</evidence>
<dbReference type="RefSeq" id="WP_007107501.1">
    <property type="nucleotide sequence ID" value="NZ_AOIK01000002.1"/>
</dbReference>
<dbReference type="InterPro" id="IPR016024">
    <property type="entry name" value="ARM-type_fold"/>
</dbReference>
<keyword evidence="2" id="KW-1185">Reference proteome</keyword>
<comment type="caution">
    <text evidence="1">The sequence shown here is derived from an EMBL/GenBank/DDBJ whole genome shotgun (WGS) entry which is preliminary data.</text>
</comment>
<evidence type="ECO:0000313" key="1">
    <source>
        <dbReference type="EMBL" id="ELY91971.1"/>
    </source>
</evidence>
<dbReference type="InterPro" id="IPR011989">
    <property type="entry name" value="ARM-like"/>
</dbReference>
<reference evidence="1 2" key="1">
    <citation type="journal article" date="2014" name="PLoS Genet.">
        <title>Phylogenetically driven sequencing of extremely halophilic archaea reveals strategies for static and dynamic osmo-response.</title>
        <authorList>
            <person name="Becker E.A."/>
            <person name="Seitzer P.M."/>
            <person name="Tritt A."/>
            <person name="Larsen D."/>
            <person name="Krusor M."/>
            <person name="Yao A.I."/>
            <person name="Wu D."/>
            <person name="Madern D."/>
            <person name="Eisen J.A."/>
            <person name="Darling A.E."/>
            <person name="Facciotti M.T."/>
        </authorList>
    </citation>
    <scope>NUCLEOTIDE SEQUENCE [LARGE SCALE GENOMIC DNA]</scope>
    <source>
        <strain evidence="1 2">JCM 12890</strain>
    </source>
</reference>
<dbReference type="Proteomes" id="UP000011511">
    <property type="component" value="Unassembled WGS sequence"/>
</dbReference>
<dbReference type="Gene3D" id="1.25.10.10">
    <property type="entry name" value="Leucine-rich Repeat Variant"/>
    <property type="match status" value="2"/>
</dbReference>
<dbReference type="Pfam" id="PF13646">
    <property type="entry name" value="HEAT_2"/>
    <property type="match status" value="1"/>
</dbReference>
<dbReference type="InterPro" id="IPR021133">
    <property type="entry name" value="HEAT_type_2"/>
</dbReference>
<dbReference type="PROSITE" id="PS50077">
    <property type="entry name" value="HEAT_REPEAT"/>
    <property type="match status" value="1"/>
</dbReference>
<gene>
    <name evidence="1" type="ORF">C485_00470</name>
</gene>